<dbReference type="InterPro" id="IPR000860">
    <property type="entry name" value="HemC"/>
</dbReference>
<dbReference type="SUPFAM" id="SSF54782">
    <property type="entry name" value="Porphobilinogen deaminase (hydroxymethylbilane synthase), C-terminal domain"/>
    <property type="match status" value="1"/>
</dbReference>
<comment type="cofactor">
    <cofactor evidence="1">
        <name>dipyrromethane</name>
        <dbReference type="ChEBI" id="CHEBI:60342"/>
    </cofactor>
</comment>
<comment type="pathway">
    <text evidence="7">Porphyrin-containing compound metabolism.</text>
</comment>
<dbReference type="InterPro" id="IPR022418">
    <property type="entry name" value="Porphobilinogen_deaminase_C"/>
</dbReference>
<feature type="domain" description="Porphobilinogen deaminase C-terminal" evidence="10">
    <location>
        <begin position="238"/>
        <end position="315"/>
    </location>
</feature>
<evidence type="ECO:0000256" key="6">
    <source>
        <dbReference type="ARBA" id="ARBA00023244"/>
    </source>
</evidence>
<dbReference type="InterPro" id="IPR036803">
    <property type="entry name" value="Porphobilinogen_deaminase_C_sf"/>
</dbReference>
<evidence type="ECO:0000313" key="11">
    <source>
        <dbReference type="EMBL" id="EKM60363.1"/>
    </source>
</evidence>
<dbReference type="Pfam" id="PF03900">
    <property type="entry name" value="Porphobil_deamC"/>
    <property type="match status" value="1"/>
</dbReference>
<dbReference type="NCBIfam" id="TIGR00212">
    <property type="entry name" value="hemC"/>
    <property type="match status" value="1"/>
</dbReference>
<evidence type="ECO:0000259" key="10">
    <source>
        <dbReference type="Pfam" id="PF03900"/>
    </source>
</evidence>
<dbReference type="Pfam" id="PF01379">
    <property type="entry name" value="Porphobil_deam"/>
    <property type="match status" value="1"/>
</dbReference>
<proteinExistence type="inferred from homology"/>
<dbReference type="FunFam" id="3.40.190.10:FF:000005">
    <property type="entry name" value="Porphobilinogen deaminase"/>
    <property type="match status" value="1"/>
</dbReference>
<dbReference type="Gene3D" id="3.40.190.10">
    <property type="entry name" value="Periplasmic binding protein-like II"/>
    <property type="match status" value="2"/>
</dbReference>
<sequence>MSSASGDANRKFLLASRASQLAKIQTYMVQDALKAASPSTQLEASFMTTGGDHNQSQALYLLGGKSLWTKELEVALKEGVVDMLVHSYKDVPTVLPEGCAIAGVLEREDPVDSLIVRKGLSYKTVEELPEGSVVGTSSVRRVAQLKRMFPKLVFKDVRGNLNTRLSKLDAEDSPYTALILAKAGVLRLNWQDRISSDITPPTLFYAVSQGALAIEIRADDAQSQALLRTITHWPTEWRCAAERACLRVLEGGCSVPVGVSTELVREGDAQRGVLKITGCVTSLTGDRHVQHSLEETVASVGDAEAVGSRLAKILIETGARTILDEITADREKRIGEAKTEEEKQKIEAAIAA</sequence>
<evidence type="ECO:0000256" key="1">
    <source>
        <dbReference type="ARBA" id="ARBA00001916"/>
    </source>
</evidence>
<dbReference type="EC" id="2.5.1.61" evidence="3"/>
<evidence type="ECO:0000256" key="4">
    <source>
        <dbReference type="ARBA" id="ARBA00022679"/>
    </source>
</evidence>
<keyword evidence="5" id="KW-0350">Heme biosynthesis</keyword>
<dbReference type="GO" id="GO:0005737">
    <property type="term" value="C:cytoplasm"/>
    <property type="evidence" value="ECO:0007669"/>
    <property type="project" value="TreeGrafter"/>
</dbReference>
<dbReference type="GO" id="GO:0004418">
    <property type="term" value="F:hydroxymethylbilane synthase activity"/>
    <property type="evidence" value="ECO:0007669"/>
    <property type="project" value="UniProtKB-EC"/>
</dbReference>
<dbReference type="InterPro" id="IPR022417">
    <property type="entry name" value="Porphobilin_deaminase_N"/>
</dbReference>
<dbReference type="CDD" id="cd13645">
    <property type="entry name" value="PBP2_HuPBGD_like"/>
    <property type="match status" value="1"/>
</dbReference>
<dbReference type="STRING" id="650164.K5W8W7"/>
<dbReference type="KEGG" id="pco:PHACADRAFT_246225"/>
<comment type="similarity">
    <text evidence="2">Belongs to the HMBS family.</text>
</comment>
<dbReference type="Gene3D" id="3.30.160.40">
    <property type="entry name" value="Porphobilinogen deaminase, C-terminal domain"/>
    <property type="match status" value="1"/>
</dbReference>
<accession>K5W8W7</accession>
<keyword evidence="12" id="KW-1185">Reference proteome</keyword>
<dbReference type="GeneID" id="18913768"/>
<dbReference type="InParanoid" id="K5W8W7"/>
<dbReference type="AlphaFoldDB" id="K5W8W7"/>
<evidence type="ECO:0000256" key="2">
    <source>
        <dbReference type="ARBA" id="ARBA00005638"/>
    </source>
</evidence>
<dbReference type="PRINTS" id="PR00151">
    <property type="entry name" value="PORPHBDMNASE"/>
</dbReference>
<dbReference type="HOGENOM" id="CLU_019704_0_2_1"/>
<dbReference type="Proteomes" id="UP000008370">
    <property type="component" value="Unassembled WGS sequence"/>
</dbReference>
<reference evidence="11 12" key="1">
    <citation type="journal article" date="2012" name="BMC Genomics">
        <title>Comparative genomics of the white-rot fungi, Phanerochaete carnosa and P. chrysosporium, to elucidate the genetic basis of the distinct wood types they colonize.</title>
        <authorList>
            <person name="Suzuki H."/>
            <person name="MacDonald J."/>
            <person name="Syed K."/>
            <person name="Salamov A."/>
            <person name="Hori C."/>
            <person name="Aerts A."/>
            <person name="Henrissat B."/>
            <person name="Wiebenga A."/>
            <person name="vanKuyk P.A."/>
            <person name="Barry K."/>
            <person name="Lindquist E."/>
            <person name="LaButti K."/>
            <person name="Lapidus A."/>
            <person name="Lucas S."/>
            <person name="Coutinho P."/>
            <person name="Gong Y."/>
            <person name="Samejima M."/>
            <person name="Mahadevan R."/>
            <person name="Abou-Zaid M."/>
            <person name="de Vries R.P."/>
            <person name="Igarashi K."/>
            <person name="Yadav J.S."/>
            <person name="Grigoriev I.V."/>
            <person name="Master E.R."/>
        </authorList>
    </citation>
    <scope>NUCLEOTIDE SEQUENCE [LARGE SCALE GENOMIC DNA]</scope>
    <source>
        <strain evidence="11 12">HHB-10118-sp</strain>
    </source>
</reference>
<dbReference type="PANTHER" id="PTHR11557">
    <property type="entry name" value="PORPHOBILINOGEN DEAMINASE"/>
    <property type="match status" value="1"/>
</dbReference>
<dbReference type="RefSeq" id="XP_007389826.1">
    <property type="nucleotide sequence ID" value="XM_007389764.1"/>
</dbReference>
<gene>
    <name evidence="11" type="ORF">PHACADRAFT_246225</name>
</gene>
<keyword evidence="6" id="KW-0627">Porphyrin biosynthesis</keyword>
<dbReference type="PIRSF" id="PIRSF001438">
    <property type="entry name" value="4pyrrol_synth_OHMeBilane_synth"/>
    <property type="match status" value="1"/>
</dbReference>
<evidence type="ECO:0000313" key="12">
    <source>
        <dbReference type="Proteomes" id="UP000008370"/>
    </source>
</evidence>
<name>K5W8W7_PHACS</name>
<evidence type="ECO:0000259" key="9">
    <source>
        <dbReference type="Pfam" id="PF01379"/>
    </source>
</evidence>
<evidence type="ECO:0000256" key="8">
    <source>
        <dbReference type="ARBA" id="ARBA00030685"/>
    </source>
</evidence>
<dbReference type="GO" id="GO:0006783">
    <property type="term" value="P:heme biosynthetic process"/>
    <property type="evidence" value="ECO:0007669"/>
    <property type="project" value="UniProtKB-KW"/>
</dbReference>
<dbReference type="EMBL" id="JH930468">
    <property type="protein sequence ID" value="EKM60363.1"/>
    <property type="molecule type" value="Genomic_DNA"/>
</dbReference>
<evidence type="ECO:0000256" key="7">
    <source>
        <dbReference type="ARBA" id="ARBA00023444"/>
    </source>
</evidence>
<dbReference type="FunCoup" id="K5W8W7">
    <property type="interactions" value="407"/>
</dbReference>
<dbReference type="PANTHER" id="PTHR11557:SF0">
    <property type="entry name" value="PORPHOBILINOGEN DEAMINASE"/>
    <property type="match status" value="1"/>
</dbReference>
<keyword evidence="4" id="KW-0808">Transferase</keyword>
<protein>
    <recommendedName>
        <fullName evidence="3">hydroxymethylbilane synthase</fullName>
        <ecNumber evidence="3">2.5.1.61</ecNumber>
    </recommendedName>
    <alternativeName>
        <fullName evidence="8">Pre-uroporphyrinogen synthase</fullName>
    </alternativeName>
</protein>
<feature type="domain" description="Porphobilinogen deaminase N-terminal" evidence="9">
    <location>
        <begin position="14"/>
        <end position="223"/>
    </location>
</feature>
<organism evidence="11 12">
    <name type="scientific">Phanerochaete carnosa (strain HHB-10118-sp)</name>
    <name type="common">White-rot fungus</name>
    <name type="synonym">Peniophora carnosa</name>
    <dbReference type="NCBI Taxonomy" id="650164"/>
    <lineage>
        <taxon>Eukaryota</taxon>
        <taxon>Fungi</taxon>
        <taxon>Dikarya</taxon>
        <taxon>Basidiomycota</taxon>
        <taxon>Agaricomycotina</taxon>
        <taxon>Agaricomycetes</taxon>
        <taxon>Polyporales</taxon>
        <taxon>Phanerochaetaceae</taxon>
        <taxon>Phanerochaete</taxon>
    </lineage>
</organism>
<evidence type="ECO:0000256" key="5">
    <source>
        <dbReference type="ARBA" id="ARBA00023133"/>
    </source>
</evidence>
<evidence type="ECO:0000256" key="3">
    <source>
        <dbReference type="ARBA" id="ARBA00012655"/>
    </source>
</evidence>
<dbReference type="SUPFAM" id="SSF53850">
    <property type="entry name" value="Periplasmic binding protein-like II"/>
    <property type="match status" value="1"/>
</dbReference>
<dbReference type="OrthoDB" id="564646at2759"/>